<evidence type="ECO:0000256" key="1">
    <source>
        <dbReference type="SAM" id="MobiDB-lite"/>
    </source>
</evidence>
<dbReference type="RefSeq" id="WP_189173149.1">
    <property type="nucleotide sequence ID" value="NZ_BMNG01000002.1"/>
</dbReference>
<comment type="caution">
    <text evidence="2">The sequence shown here is derived from an EMBL/GenBank/DDBJ whole genome shotgun (WGS) entry which is preliminary data.</text>
</comment>
<evidence type="ECO:0000313" key="3">
    <source>
        <dbReference type="Proteomes" id="UP000656881"/>
    </source>
</evidence>
<feature type="compositionally biased region" description="Low complexity" evidence="1">
    <location>
        <begin position="80"/>
        <end position="89"/>
    </location>
</feature>
<sequence length="355" mass="38311">MALLAQAWALTPWGRFVVARTYLAATRRLPWRLHAFLEDAHRRGVLRHSGGVYQFRHMELRDRLARHDSGDGGARDARGARSVRGVRGVSGDGDARARAEPAETDFWFRTVRRIRVRSAAMSLRRSLDHGSLGVAVSLLLTTALFVWSFTALQSIPNAPGPYTSVPEACSLLGRSELRPVMPDPELAAVEPGQCVWIEQGPGRGAILRVIVKVARADRIAGAVSWADSMVRGNGKAGHPALRGVGDRATGMTEPSALDGGGRKATVFARVGNVFTMTTYDEQYADADRAMAVAGALTRRVLHNAGLPVPPGPRLKTAPLTRTAHPAPPPATPTVRDRVPLPILEPGEPPGRRSVR</sequence>
<reference evidence="3" key="1">
    <citation type="journal article" date="2019" name="Int. J. Syst. Evol. Microbiol.">
        <title>The Global Catalogue of Microorganisms (GCM) 10K type strain sequencing project: providing services to taxonomists for standard genome sequencing and annotation.</title>
        <authorList>
            <consortium name="The Broad Institute Genomics Platform"/>
            <consortium name="The Broad Institute Genome Sequencing Center for Infectious Disease"/>
            <person name="Wu L."/>
            <person name="Ma J."/>
        </authorList>
    </citation>
    <scope>NUCLEOTIDE SEQUENCE [LARGE SCALE GENOMIC DNA]</scope>
    <source>
        <strain evidence="3">CGMCC 4.7349</strain>
    </source>
</reference>
<feature type="region of interest" description="Disordered" evidence="1">
    <location>
        <begin position="66"/>
        <end position="95"/>
    </location>
</feature>
<organism evidence="2 3">
    <name type="scientific">Streptomyces lasiicapitis</name>
    <dbReference type="NCBI Taxonomy" id="1923961"/>
    <lineage>
        <taxon>Bacteria</taxon>
        <taxon>Bacillati</taxon>
        <taxon>Actinomycetota</taxon>
        <taxon>Actinomycetes</taxon>
        <taxon>Kitasatosporales</taxon>
        <taxon>Streptomycetaceae</taxon>
        <taxon>Streptomyces</taxon>
    </lineage>
</organism>
<feature type="region of interest" description="Disordered" evidence="1">
    <location>
        <begin position="304"/>
        <end position="355"/>
    </location>
</feature>
<keyword evidence="3" id="KW-1185">Reference proteome</keyword>
<name>A0ABQ2LJ47_9ACTN</name>
<gene>
    <name evidence="2" type="ORF">GCM10012286_07930</name>
</gene>
<accession>A0ABQ2LJ47</accession>
<evidence type="ECO:0000313" key="2">
    <source>
        <dbReference type="EMBL" id="GGO36248.1"/>
    </source>
</evidence>
<protein>
    <submittedName>
        <fullName evidence="2">Uncharacterized protein</fullName>
    </submittedName>
</protein>
<proteinExistence type="predicted"/>
<feature type="compositionally biased region" description="Basic and acidic residues" evidence="1">
    <location>
        <begin position="66"/>
        <end position="79"/>
    </location>
</feature>
<dbReference type="EMBL" id="BMNG01000002">
    <property type="protein sequence ID" value="GGO36248.1"/>
    <property type="molecule type" value="Genomic_DNA"/>
</dbReference>
<dbReference type="Proteomes" id="UP000656881">
    <property type="component" value="Unassembled WGS sequence"/>
</dbReference>